<dbReference type="SFLD" id="SFLDS00003">
    <property type="entry name" value="Haloacid_Dehalogenase"/>
    <property type="match status" value="1"/>
</dbReference>
<dbReference type="InterPro" id="IPR005828">
    <property type="entry name" value="MFS_sugar_transport-like"/>
</dbReference>
<organism evidence="9 10">
    <name type="scientific">Labeo rohita</name>
    <name type="common">Indian major carp</name>
    <name type="synonym">Cyprinus rohita</name>
    <dbReference type="NCBI Taxonomy" id="84645"/>
    <lineage>
        <taxon>Eukaryota</taxon>
        <taxon>Metazoa</taxon>
        <taxon>Chordata</taxon>
        <taxon>Craniata</taxon>
        <taxon>Vertebrata</taxon>
        <taxon>Euteleostomi</taxon>
        <taxon>Actinopterygii</taxon>
        <taxon>Neopterygii</taxon>
        <taxon>Teleostei</taxon>
        <taxon>Ostariophysi</taxon>
        <taxon>Cypriniformes</taxon>
        <taxon>Cyprinidae</taxon>
        <taxon>Labeoninae</taxon>
        <taxon>Labeonini</taxon>
        <taxon>Labeo</taxon>
    </lineage>
</organism>
<dbReference type="AlphaFoldDB" id="A0A498L5Y7"/>
<comment type="similarity">
    <text evidence="2">Belongs to the pseudouridine synthase TruB family.</text>
</comment>
<dbReference type="SUPFAM" id="SSF103473">
    <property type="entry name" value="MFS general substrate transporter"/>
    <property type="match status" value="1"/>
</dbReference>
<evidence type="ECO:0000313" key="10">
    <source>
        <dbReference type="Proteomes" id="UP000290572"/>
    </source>
</evidence>
<dbReference type="NCBIfam" id="TIGR02252">
    <property type="entry name" value="DREG-2"/>
    <property type="match status" value="1"/>
</dbReference>
<dbReference type="InterPro" id="IPR002501">
    <property type="entry name" value="PsdUridine_synth_N"/>
</dbReference>
<dbReference type="GO" id="GO:0016020">
    <property type="term" value="C:membrane"/>
    <property type="evidence" value="ECO:0007669"/>
    <property type="project" value="UniProtKB-SubCell"/>
</dbReference>
<dbReference type="SUPFAM" id="SSF55120">
    <property type="entry name" value="Pseudouridine synthase"/>
    <property type="match status" value="1"/>
</dbReference>
<sequence>MTTQAIRLFRKMDGLFAVYKPQVVHWKHVRDSIESSLLKALNSCPPPAPQLAVQFQLLSSGENSSSKDLVLSPSMLPTLADHPLVTGPQFHKVHVGVGHRLDAFSSGVLVLGVGKGNGVLEHLCKSHVTRDYTLEGEFGKATDNFTDTGRVLEKTTYDHVTQDKLERVLAMIQGANQKALITYSQVDLRTQEAYELAVKGLLYPHGKSPPILTGLRCINFNPPHFTLEVQCVNETQKYLRKLIHEVGLELRTSAVCSGVRRTRDGPFKVENALTRQHWTADSIIQAIAHFRKTTRKIRKSGMLCVSFLLSQHKTCRFPAVLVMRVPVRWVLWDVKDTLLKVRRSVGVQYCSEAERAGLKLPPAQVETAFRQAYRQQSRLFPNYGRAQGMSSQVWWTGLVRDTFAQCGVDDPALLDRLANNLYDNFCGPENWEVFPDSNSTLKFCSALGLKQGVVSNFDKRMEGILRGCGLLTHFSFLLTSEEAGVAKPDPAIFTQALVRCGVPASSVVHVGDHYVNDYLTSRSLALRRLRGGEVQREELDEILQEQNETKGECAKQPWELLTDRSVRWQLITVVVLSCAMQLCGNDSIYFYASYVFQEAGISAGQIQYVTIGTGMCEFTACILCNLLIERLGRRLMLMGGYVLMTGWAVVFTVALSLENLATWMPYLSMTCIFTYILSFGMGPAGVTGILPTEIFNQTTRPAAYMIAGSLMWLNLFIIGMVFSFLVSGLGQYCFVPFGAVCLLTALYIQMVLPETKGKTLSMITKEFYRLNYRGQMNMYPEGKQAQYQLAEIIHSTAL</sequence>
<keyword evidence="6 7" id="KW-0472">Membrane</keyword>
<dbReference type="NCBIfam" id="TIGR01549">
    <property type="entry name" value="HAD-SF-IA-v1"/>
    <property type="match status" value="1"/>
</dbReference>
<dbReference type="PANTHER" id="PTHR13195:SF0">
    <property type="entry name" value="PSEUDOURIDYLATE SYNTHASE TRUB2, MITOCHONDRIAL"/>
    <property type="match status" value="1"/>
</dbReference>
<dbReference type="SFLD" id="SFLDG01129">
    <property type="entry name" value="C1.5:_HAD__Beta-PGM__Phosphata"/>
    <property type="match status" value="1"/>
</dbReference>
<dbReference type="CDD" id="cd02868">
    <property type="entry name" value="PseudoU_synth_hTruB2_like"/>
    <property type="match status" value="1"/>
</dbReference>
<feature type="transmembrane region" description="Helical" evidence="7">
    <location>
        <begin position="729"/>
        <end position="752"/>
    </location>
</feature>
<dbReference type="GO" id="GO:0001522">
    <property type="term" value="P:pseudouridine synthesis"/>
    <property type="evidence" value="ECO:0007669"/>
    <property type="project" value="InterPro"/>
</dbReference>
<keyword evidence="5 7" id="KW-1133">Transmembrane helix</keyword>
<evidence type="ECO:0000256" key="7">
    <source>
        <dbReference type="SAM" id="Phobius"/>
    </source>
</evidence>
<dbReference type="InterPro" id="IPR023214">
    <property type="entry name" value="HAD_sf"/>
</dbReference>
<feature type="transmembrane region" description="Helical" evidence="7">
    <location>
        <begin position="635"/>
        <end position="657"/>
    </location>
</feature>
<dbReference type="SUPFAM" id="SSF56784">
    <property type="entry name" value="HAD-like"/>
    <property type="match status" value="1"/>
</dbReference>
<feature type="transmembrane region" description="Helical" evidence="7">
    <location>
        <begin position="702"/>
        <end position="723"/>
    </location>
</feature>
<protein>
    <recommendedName>
        <fullName evidence="3">Haloacid dehalogenase-like hydrolase domain-containing protein 3</fullName>
    </recommendedName>
</protein>
<dbReference type="Gene3D" id="3.30.2350.10">
    <property type="entry name" value="Pseudouridine synthase"/>
    <property type="match status" value="1"/>
</dbReference>
<feature type="transmembrane region" description="Helical" evidence="7">
    <location>
        <begin position="606"/>
        <end position="628"/>
    </location>
</feature>
<comment type="subcellular location">
    <subcellularLocation>
        <location evidence="1">Membrane</location>
        <topology evidence="1">Multi-pass membrane protein</topology>
    </subcellularLocation>
</comment>
<name>A0A498L5Y7_LABRO</name>
<evidence type="ECO:0000256" key="2">
    <source>
        <dbReference type="ARBA" id="ARBA00008999"/>
    </source>
</evidence>
<evidence type="ECO:0000256" key="3">
    <source>
        <dbReference type="ARBA" id="ARBA00015556"/>
    </source>
</evidence>
<dbReference type="Pfam" id="PF00083">
    <property type="entry name" value="Sugar_tr"/>
    <property type="match status" value="1"/>
</dbReference>
<dbReference type="InterPro" id="IPR036412">
    <property type="entry name" value="HAD-like_sf"/>
</dbReference>
<evidence type="ECO:0000256" key="1">
    <source>
        <dbReference type="ARBA" id="ARBA00004141"/>
    </source>
</evidence>
<proteinExistence type="inferred from homology"/>
<reference evidence="9 10" key="1">
    <citation type="submission" date="2018-03" db="EMBL/GenBank/DDBJ databases">
        <title>Draft genome sequence of Rohu Carp (Labeo rohita).</title>
        <authorList>
            <person name="Das P."/>
            <person name="Kushwaha B."/>
            <person name="Joshi C.G."/>
            <person name="Kumar D."/>
            <person name="Nagpure N.S."/>
            <person name="Sahoo L."/>
            <person name="Das S.P."/>
            <person name="Bit A."/>
            <person name="Patnaik S."/>
            <person name="Meher P.K."/>
            <person name="Jayasankar P."/>
            <person name="Koringa P.G."/>
            <person name="Patel N.V."/>
            <person name="Hinsu A.T."/>
            <person name="Kumar R."/>
            <person name="Pandey M."/>
            <person name="Agarwal S."/>
            <person name="Srivastava S."/>
            <person name="Singh M."/>
            <person name="Iquebal M.A."/>
            <person name="Jaiswal S."/>
            <person name="Angadi U.B."/>
            <person name="Kumar N."/>
            <person name="Raza M."/>
            <person name="Shah T.M."/>
            <person name="Rai A."/>
            <person name="Jena J.K."/>
        </authorList>
    </citation>
    <scope>NUCLEOTIDE SEQUENCE [LARGE SCALE GENOMIC DNA]</scope>
    <source>
        <strain evidence="9">DASCIFA01</strain>
        <tissue evidence="9">Testis</tissue>
    </source>
</reference>
<evidence type="ECO:0000259" key="8">
    <source>
        <dbReference type="Pfam" id="PF01509"/>
    </source>
</evidence>
<dbReference type="Gene3D" id="1.10.150.720">
    <property type="entry name" value="Haloacid dehalogenase-like hydrolase"/>
    <property type="match status" value="1"/>
</dbReference>
<dbReference type="GO" id="GO:0022857">
    <property type="term" value="F:transmembrane transporter activity"/>
    <property type="evidence" value="ECO:0007669"/>
    <property type="project" value="InterPro"/>
</dbReference>
<dbReference type="Pfam" id="PF01509">
    <property type="entry name" value="TruB_N"/>
    <property type="match status" value="1"/>
</dbReference>
<evidence type="ECO:0000256" key="6">
    <source>
        <dbReference type="ARBA" id="ARBA00023136"/>
    </source>
</evidence>
<dbReference type="PANTHER" id="PTHR13195">
    <property type="entry name" value="PSEUDOURIDINE SYNTHASE-RELATED"/>
    <property type="match status" value="1"/>
</dbReference>
<dbReference type="InterPro" id="IPR006439">
    <property type="entry name" value="HAD-SF_hydro_IA"/>
</dbReference>
<dbReference type="InterPro" id="IPR011949">
    <property type="entry name" value="HAD-SF_hydro_IA_REG-2-like"/>
</dbReference>
<dbReference type="EMBL" id="QBIY01013469">
    <property type="protein sequence ID" value="RXN03791.1"/>
    <property type="molecule type" value="Genomic_DNA"/>
</dbReference>
<dbReference type="GO" id="GO:0003723">
    <property type="term" value="F:RNA binding"/>
    <property type="evidence" value="ECO:0007669"/>
    <property type="project" value="InterPro"/>
</dbReference>
<dbReference type="InterPro" id="IPR020103">
    <property type="entry name" value="PsdUridine_synth_cat_dom_sf"/>
</dbReference>
<comment type="caution">
    <text evidence="9">The sequence shown here is derived from an EMBL/GenBank/DDBJ whole genome shotgun (WGS) entry which is preliminary data.</text>
</comment>
<keyword evidence="10" id="KW-1185">Reference proteome</keyword>
<dbReference type="Gene3D" id="1.20.1250.20">
    <property type="entry name" value="MFS general substrate transporter like domains"/>
    <property type="match status" value="1"/>
</dbReference>
<dbReference type="InterPro" id="IPR036259">
    <property type="entry name" value="MFS_trans_sf"/>
</dbReference>
<dbReference type="Proteomes" id="UP000290572">
    <property type="component" value="Unassembled WGS sequence"/>
</dbReference>
<dbReference type="GO" id="GO:0009982">
    <property type="term" value="F:pseudouridine synthase activity"/>
    <property type="evidence" value="ECO:0007669"/>
    <property type="project" value="InterPro"/>
</dbReference>
<dbReference type="Gene3D" id="3.40.50.1000">
    <property type="entry name" value="HAD superfamily/HAD-like"/>
    <property type="match status" value="1"/>
</dbReference>
<dbReference type="STRING" id="84645.A0A498L5Y7"/>
<keyword evidence="4 7" id="KW-0812">Transmembrane</keyword>
<accession>A0A498L5Y7</accession>
<dbReference type="GO" id="GO:0006396">
    <property type="term" value="P:RNA processing"/>
    <property type="evidence" value="ECO:0007669"/>
    <property type="project" value="InterPro"/>
</dbReference>
<dbReference type="Pfam" id="PF00702">
    <property type="entry name" value="Hydrolase"/>
    <property type="match status" value="1"/>
</dbReference>
<evidence type="ECO:0000256" key="4">
    <source>
        <dbReference type="ARBA" id="ARBA00022692"/>
    </source>
</evidence>
<dbReference type="InterPro" id="IPR039048">
    <property type="entry name" value="Trub2"/>
</dbReference>
<evidence type="ECO:0000313" key="9">
    <source>
        <dbReference type="EMBL" id="RXN03791.1"/>
    </source>
</evidence>
<dbReference type="CDD" id="cd16415">
    <property type="entry name" value="HAD_dREG-2_like"/>
    <property type="match status" value="1"/>
</dbReference>
<feature type="transmembrane region" description="Helical" evidence="7">
    <location>
        <begin position="663"/>
        <end position="690"/>
    </location>
</feature>
<dbReference type="InterPro" id="IPR044924">
    <property type="entry name" value="HAD-SF_hydro_IA_REG-2-like_cap"/>
</dbReference>
<feature type="domain" description="Pseudouridine synthase II N-terminal" evidence="8">
    <location>
        <begin position="92"/>
        <end position="236"/>
    </location>
</feature>
<evidence type="ECO:0000256" key="5">
    <source>
        <dbReference type="ARBA" id="ARBA00022989"/>
    </source>
</evidence>
<gene>
    <name evidence="9" type="ORF">ROHU_013241</name>
</gene>